<sequence length="371" mass="39377">MVRGLAVAAGAAAVVGAVLMRSWDRAAGKRVTELAKERTREEWRTEERIAELETEVEEGRELREAFTAKLRAKRAELARLRNEHAELLRRYATAESERARALETGRVLAISASDAEAPESDADAPESGTAALPAEGAGALAGDAYEPLDPELFRRAAAALHLLGREKRQAEPAEQPAQAEPAEQPVEAGGADSGAGGTVPGPRPEMARVSRGEPVGAGSDVRVSRGEPVAVRSDVRVSQGESAAVRSDVRASHPEPTAEDASHQGRDSLMHGRNAASAVVPYAAARRAAARAEGSFDFFGTQKKRPQLATRHPEPKPEPLTLTAEEDLADVVGAEALAEQSERRAGGEVIDLTAHDETEQIDVAELRSAIS</sequence>
<feature type="coiled-coil region" evidence="1">
    <location>
        <begin position="49"/>
        <end position="104"/>
    </location>
</feature>
<evidence type="ECO:0000256" key="2">
    <source>
        <dbReference type="SAM" id="MobiDB-lite"/>
    </source>
</evidence>
<accession>A0A4Z0G6V7</accession>
<gene>
    <name evidence="3" type="ORF">E4099_29110</name>
</gene>
<reference evidence="3 4" key="1">
    <citation type="submission" date="2019-03" db="EMBL/GenBank/DDBJ databases">
        <authorList>
            <person name="Gonzalez-Pimentel J.L."/>
        </authorList>
    </citation>
    <scope>NUCLEOTIDE SEQUENCE [LARGE SCALE GENOMIC DNA]</scope>
    <source>
        <strain evidence="3 4">JCM 31289</strain>
    </source>
</reference>
<dbReference type="EMBL" id="SRID01000461">
    <property type="protein sequence ID" value="TGA89714.1"/>
    <property type="molecule type" value="Genomic_DNA"/>
</dbReference>
<evidence type="ECO:0000313" key="4">
    <source>
        <dbReference type="Proteomes" id="UP000297948"/>
    </source>
</evidence>
<name>A0A4Z0G6V7_9ACTN</name>
<dbReference type="OrthoDB" id="4337345at2"/>
<feature type="compositionally biased region" description="Low complexity" evidence="2">
    <location>
        <begin position="172"/>
        <end position="185"/>
    </location>
</feature>
<feature type="compositionally biased region" description="Basic and acidic residues" evidence="2">
    <location>
        <begin position="260"/>
        <end position="270"/>
    </location>
</feature>
<protein>
    <recommendedName>
        <fullName evidence="5">Secreted protein</fullName>
    </recommendedName>
</protein>
<proteinExistence type="predicted"/>
<evidence type="ECO:0008006" key="5">
    <source>
        <dbReference type="Google" id="ProtNLM"/>
    </source>
</evidence>
<keyword evidence="1" id="KW-0175">Coiled coil</keyword>
<keyword evidence="4" id="KW-1185">Reference proteome</keyword>
<feature type="region of interest" description="Disordered" evidence="2">
    <location>
        <begin position="164"/>
        <end position="273"/>
    </location>
</feature>
<comment type="caution">
    <text evidence="3">The sequence shown here is derived from an EMBL/GenBank/DDBJ whole genome shotgun (WGS) entry which is preliminary data.</text>
</comment>
<dbReference type="AlphaFoldDB" id="A0A4Z0G6V7"/>
<organism evidence="3 4">
    <name type="scientific">Streptomyces palmae</name>
    <dbReference type="NCBI Taxonomy" id="1701085"/>
    <lineage>
        <taxon>Bacteria</taxon>
        <taxon>Bacillati</taxon>
        <taxon>Actinomycetota</taxon>
        <taxon>Actinomycetes</taxon>
        <taxon>Kitasatosporales</taxon>
        <taxon>Streptomycetaceae</taxon>
        <taxon>Streptomyces</taxon>
    </lineage>
</organism>
<evidence type="ECO:0000313" key="3">
    <source>
        <dbReference type="EMBL" id="TGA89714.1"/>
    </source>
</evidence>
<dbReference type="Proteomes" id="UP000297948">
    <property type="component" value="Unassembled WGS sequence"/>
</dbReference>
<evidence type="ECO:0000256" key="1">
    <source>
        <dbReference type="SAM" id="Coils"/>
    </source>
</evidence>